<evidence type="ECO:0000256" key="2">
    <source>
        <dbReference type="SAM" id="Phobius"/>
    </source>
</evidence>
<feature type="region of interest" description="Disordered" evidence="1">
    <location>
        <begin position="148"/>
        <end position="177"/>
    </location>
</feature>
<name>A0AAW0AQD7_9AGAR</name>
<feature type="region of interest" description="Disordered" evidence="1">
    <location>
        <begin position="1"/>
        <end position="25"/>
    </location>
</feature>
<evidence type="ECO:0000313" key="4">
    <source>
        <dbReference type="Proteomes" id="UP001383192"/>
    </source>
</evidence>
<accession>A0AAW0AQD7</accession>
<reference evidence="3 4" key="1">
    <citation type="submission" date="2024-01" db="EMBL/GenBank/DDBJ databases">
        <title>A draft genome for a cacao thread blight-causing isolate of Paramarasmius palmivorus.</title>
        <authorList>
            <person name="Baruah I.K."/>
            <person name="Bukari Y."/>
            <person name="Amoako-Attah I."/>
            <person name="Meinhardt L.W."/>
            <person name="Bailey B.A."/>
            <person name="Cohen S.P."/>
        </authorList>
    </citation>
    <scope>NUCLEOTIDE SEQUENCE [LARGE SCALE GENOMIC DNA]</scope>
    <source>
        <strain evidence="3 4">GH-12</strain>
    </source>
</reference>
<dbReference type="AlphaFoldDB" id="A0AAW0AQD7"/>
<feature type="compositionally biased region" description="Polar residues" evidence="1">
    <location>
        <begin position="1"/>
        <end position="13"/>
    </location>
</feature>
<protein>
    <submittedName>
        <fullName evidence="3">Uncharacterized protein</fullName>
    </submittedName>
</protein>
<evidence type="ECO:0000256" key="1">
    <source>
        <dbReference type="SAM" id="MobiDB-lite"/>
    </source>
</evidence>
<keyword evidence="2" id="KW-0472">Membrane</keyword>
<dbReference type="Proteomes" id="UP001383192">
    <property type="component" value="Unassembled WGS sequence"/>
</dbReference>
<feature type="transmembrane region" description="Helical" evidence="2">
    <location>
        <begin position="129"/>
        <end position="148"/>
    </location>
</feature>
<organism evidence="3 4">
    <name type="scientific">Paramarasmius palmivorus</name>
    <dbReference type="NCBI Taxonomy" id="297713"/>
    <lineage>
        <taxon>Eukaryota</taxon>
        <taxon>Fungi</taxon>
        <taxon>Dikarya</taxon>
        <taxon>Basidiomycota</taxon>
        <taxon>Agaricomycotina</taxon>
        <taxon>Agaricomycetes</taxon>
        <taxon>Agaricomycetidae</taxon>
        <taxon>Agaricales</taxon>
        <taxon>Marasmiineae</taxon>
        <taxon>Marasmiaceae</taxon>
        <taxon>Paramarasmius</taxon>
    </lineage>
</organism>
<keyword evidence="2" id="KW-1133">Transmembrane helix</keyword>
<evidence type="ECO:0000313" key="3">
    <source>
        <dbReference type="EMBL" id="KAK7015559.1"/>
    </source>
</evidence>
<keyword evidence="2" id="KW-0812">Transmembrane</keyword>
<gene>
    <name evidence="3" type="ORF">VNI00_019071</name>
</gene>
<dbReference type="EMBL" id="JAYKXP010000314">
    <property type="protein sequence ID" value="KAK7015559.1"/>
    <property type="molecule type" value="Genomic_DNA"/>
</dbReference>
<keyword evidence="4" id="KW-1185">Reference proteome</keyword>
<proteinExistence type="predicted"/>
<comment type="caution">
    <text evidence="3">The sequence shown here is derived from an EMBL/GenBank/DDBJ whole genome shotgun (WGS) entry which is preliminary data.</text>
</comment>
<sequence length="195" mass="20659">MVTTAPRHSQLSVHTPITNAITPSPPPPIIPHPPHPTISPTPRTPLHKKPINTEHSPRTTPILTFLTAQHPQTPSTTCAGGVPPTSTPHGPVPPVFSLPPPPPRKRLRSVLTSGLVGQVVLVWNVRVPALFGVLLAWAWVLAGGYGGGGASRKRSHPPEFTNGFDGSSSNTVPPPSRCRQGLEVVEVVKAPLFRG</sequence>